<keyword evidence="2" id="KW-1003">Cell membrane</keyword>
<proteinExistence type="predicted"/>
<evidence type="ECO:0000256" key="1">
    <source>
        <dbReference type="ARBA" id="ARBA00004236"/>
    </source>
</evidence>
<comment type="subcellular location">
    <subcellularLocation>
        <location evidence="1">Cell membrane</location>
    </subcellularLocation>
</comment>
<comment type="caution">
    <text evidence="6">The sequence shown here is derived from an EMBL/GenBank/DDBJ whole genome shotgun (WGS) entry which is preliminary data.</text>
</comment>
<evidence type="ECO:0000256" key="3">
    <source>
        <dbReference type="ARBA" id="ARBA00023136"/>
    </source>
</evidence>
<evidence type="ECO:0000259" key="5">
    <source>
        <dbReference type="SMART" id="SM00900"/>
    </source>
</evidence>
<dbReference type="PANTHER" id="PTHR30224:SF4">
    <property type="entry name" value="ELECTRON TRANSPORT PROTEIN YCCM-RELATED"/>
    <property type="match status" value="1"/>
</dbReference>
<evidence type="ECO:0000313" key="6">
    <source>
        <dbReference type="EMBL" id="HIW10045.1"/>
    </source>
</evidence>
<dbReference type="Pfam" id="PF04205">
    <property type="entry name" value="FMN_bind"/>
    <property type="match status" value="1"/>
</dbReference>
<keyword evidence="4" id="KW-0812">Transmembrane</keyword>
<evidence type="ECO:0000313" key="7">
    <source>
        <dbReference type="Proteomes" id="UP000823926"/>
    </source>
</evidence>
<feature type="transmembrane region" description="Helical" evidence="4">
    <location>
        <begin position="259"/>
        <end position="277"/>
    </location>
</feature>
<dbReference type="GO" id="GO:0005886">
    <property type="term" value="C:plasma membrane"/>
    <property type="evidence" value="ECO:0007669"/>
    <property type="project" value="UniProtKB-SubCell"/>
</dbReference>
<reference evidence="6" key="2">
    <citation type="submission" date="2021-04" db="EMBL/GenBank/DDBJ databases">
        <authorList>
            <person name="Gilroy R."/>
        </authorList>
    </citation>
    <scope>NUCLEOTIDE SEQUENCE</scope>
    <source>
        <strain evidence="6">ChiBcec15-1070</strain>
    </source>
</reference>
<dbReference type="InterPro" id="IPR017896">
    <property type="entry name" value="4Fe4S_Fe-S-bd"/>
</dbReference>
<protein>
    <submittedName>
        <fullName evidence="6">4Fe-4S binding protein</fullName>
    </submittedName>
</protein>
<feature type="transmembrane region" description="Helical" evidence="4">
    <location>
        <begin position="348"/>
        <end position="370"/>
    </location>
</feature>
<dbReference type="AlphaFoldDB" id="A0A9D1QAZ9"/>
<keyword evidence="4" id="KW-1133">Transmembrane helix</keyword>
<reference evidence="6" key="1">
    <citation type="journal article" date="2021" name="PeerJ">
        <title>Extensive microbial diversity within the chicken gut microbiome revealed by metagenomics and culture.</title>
        <authorList>
            <person name="Gilroy R."/>
            <person name="Ravi A."/>
            <person name="Getino M."/>
            <person name="Pursley I."/>
            <person name="Horton D.L."/>
            <person name="Alikhan N.F."/>
            <person name="Baker D."/>
            <person name="Gharbi K."/>
            <person name="Hall N."/>
            <person name="Watson M."/>
            <person name="Adriaenssens E.M."/>
            <person name="Foster-Nyarko E."/>
            <person name="Jarju S."/>
            <person name="Secka A."/>
            <person name="Antonio M."/>
            <person name="Oren A."/>
            <person name="Chaudhuri R.R."/>
            <person name="La Ragione R."/>
            <person name="Hildebrand F."/>
            <person name="Pallen M.J."/>
        </authorList>
    </citation>
    <scope>NUCLEOTIDE SEQUENCE</scope>
    <source>
        <strain evidence="6">ChiBcec15-1070</strain>
    </source>
</reference>
<dbReference type="GO" id="GO:0010181">
    <property type="term" value="F:FMN binding"/>
    <property type="evidence" value="ECO:0007669"/>
    <property type="project" value="InterPro"/>
</dbReference>
<dbReference type="Pfam" id="PF12801">
    <property type="entry name" value="Fer4_5"/>
    <property type="match status" value="2"/>
</dbReference>
<feature type="domain" description="FMN-binding" evidence="5">
    <location>
        <begin position="100"/>
        <end position="180"/>
    </location>
</feature>
<dbReference type="InterPro" id="IPR007329">
    <property type="entry name" value="FMN-bd"/>
</dbReference>
<feature type="transmembrane region" description="Helical" evidence="4">
    <location>
        <begin position="317"/>
        <end position="336"/>
    </location>
</feature>
<organism evidence="6 7">
    <name type="scientific">Candidatus Rikenella faecigallinarum</name>
    <dbReference type="NCBI Taxonomy" id="2838745"/>
    <lineage>
        <taxon>Bacteria</taxon>
        <taxon>Pseudomonadati</taxon>
        <taxon>Bacteroidota</taxon>
        <taxon>Bacteroidia</taxon>
        <taxon>Bacteroidales</taxon>
        <taxon>Rikenellaceae</taxon>
        <taxon>Rikenella</taxon>
    </lineage>
</organism>
<evidence type="ECO:0000256" key="4">
    <source>
        <dbReference type="SAM" id="Phobius"/>
    </source>
</evidence>
<dbReference type="Proteomes" id="UP000823926">
    <property type="component" value="Unassembled WGS sequence"/>
</dbReference>
<keyword evidence="3 4" id="KW-0472">Membrane</keyword>
<name>A0A9D1QAZ9_9BACT</name>
<dbReference type="InterPro" id="IPR052378">
    <property type="entry name" value="NosR_regulator"/>
</dbReference>
<dbReference type="EMBL" id="DXHL01000006">
    <property type="protein sequence ID" value="HIW10045.1"/>
    <property type="molecule type" value="Genomic_DNA"/>
</dbReference>
<feature type="transmembrane region" description="Helical" evidence="4">
    <location>
        <begin position="228"/>
        <end position="253"/>
    </location>
</feature>
<feature type="transmembrane region" description="Helical" evidence="4">
    <location>
        <begin position="198"/>
        <end position="216"/>
    </location>
</feature>
<sequence length="404" mass="45748">MNLSPQWHNFVNRIPKLLLLLVVFYALAQNREMLFGRALDSDNQNNPVRIDTALVSQFFHQPTLLTTTDSVLYEVRFAATHEDPDGYVIVEREATNSAWGHDGPVSVAVFLDDGMIIRGVHLLEEHETRRFVERMQTARFLERWNGRHLYDPQQPIDATTGATATSVAVATNVNRTLAALLDRTPAPVMVRETPHTMAGQWAVLFVTVMSLACFFAPDTTRRLRIPLLILSVAVLGIWQGTFLSMAGLYRWLIMGFPPLAYFGVFIILLLSFLLPLFTGRGFYCRYLCPFGAAQELVGVLTRRKLKLSPQTLTVARWVRRGILVTVVILLLILPHVELADLEPFTLFLFRSAALSSLVLAGLSLVGSLFVRRPWCRLLCPTGEILSLLRRKVRYPRFLSRHHRA</sequence>
<evidence type="ECO:0000256" key="2">
    <source>
        <dbReference type="ARBA" id="ARBA00022475"/>
    </source>
</evidence>
<dbReference type="PANTHER" id="PTHR30224">
    <property type="entry name" value="ELECTRON TRANSPORT PROTEIN"/>
    <property type="match status" value="1"/>
</dbReference>
<dbReference type="SMART" id="SM00900">
    <property type="entry name" value="FMN_bind"/>
    <property type="match status" value="1"/>
</dbReference>
<gene>
    <name evidence="6" type="ORF">H9888_00950</name>
</gene>
<accession>A0A9D1QAZ9</accession>